<dbReference type="RefSeq" id="XP_046043971.1">
    <property type="nucleotide sequence ID" value="XM_046200192.1"/>
</dbReference>
<gene>
    <name evidence="3" type="ORF">BKA55DRAFT_695729</name>
</gene>
<dbReference type="OrthoDB" id="5362512at2759"/>
<comment type="caution">
    <text evidence="3">The sequence shown here is derived from an EMBL/GenBank/DDBJ whole genome shotgun (WGS) entry which is preliminary data.</text>
</comment>
<feature type="domain" description="Heterokaryon incompatibility" evidence="2">
    <location>
        <begin position="208"/>
        <end position="358"/>
    </location>
</feature>
<evidence type="ECO:0000259" key="2">
    <source>
        <dbReference type="Pfam" id="PF06985"/>
    </source>
</evidence>
<accession>A0A9P9G4M5</accession>
<dbReference type="GeneID" id="70230146"/>
<name>A0A9P9G4M5_FUSRE</name>
<proteinExistence type="predicted"/>
<dbReference type="InterPro" id="IPR010730">
    <property type="entry name" value="HET"/>
</dbReference>
<dbReference type="PANTHER" id="PTHR33112">
    <property type="entry name" value="DOMAIN PROTEIN, PUTATIVE-RELATED"/>
    <property type="match status" value="1"/>
</dbReference>
<sequence>MPVCGPCHDAICEIYPKVRDIYPKRETTTTYAPFDAGAEVKCWICVKHAVFLEEHYPAVYQRWLKHELVTTLQVESAYLEQEAKPRTRRSPSEEPLPPDSRGRQNMEVRQLIMSRNHRGGKGSGCLIEVKFYRQGEVPETKSHVEGIASNLINIPQIQDWISNCRQLHAACCPYLGAAWYPTRLLDLTGNGDMINVILTQEDRPVGPYMTLSHRWSNYQYEKLTSQSLSRFRRCIDTSCLPRIFQQAIEVTKSLQIRYLWIDSLCILQDTACGDWEVEALKMGDVYANSYLNLSASYATNEEKNPSIFSPEPWNHVLPSELHLLDDKELRSNIFVDGYLWSDEVHESPLMERGWVFQERFLAPRVLHFGMRQLAWECNEGGALEMFPTGLPPRFEDNYKKDVCWPIMKPMNVSSSEEFCSRWHEVATSYSACHLTFNTDKLVAFAGIAKIVQSARSDEYIAGTWKSTIIADLAWWVYKADGGLSSGNRAAYCAPSWSWLSSDRQICFHPYPSAHHKPEYFCRVLKAPAREEAGVSVLSASGILELQGMVLPVDSLGWFKKDITSFKIGYFQFDNCEGPESTNFDYDGSKADIKSLVSQQQLYMLPLYATGRLVVGILVSNLFTNPGWRRVGAVSIQYQNIPPERHASPPNGWVEIPNSAWVIHIDGYKLYNDISTAFQAEKVTSIKLV</sequence>
<dbReference type="AlphaFoldDB" id="A0A9P9G4M5"/>
<dbReference type="Proteomes" id="UP000720189">
    <property type="component" value="Unassembled WGS sequence"/>
</dbReference>
<organism evidence="3 4">
    <name type="scientific">Fusarium redolens</name>
    <dbReference type="NCBI Taxonomy" id="48865"/>
    <lineage>
        <taxon>Eukaryota</taxon>
        <taxon>Fungi</taxon>
        <taxon>Dikarya</taxon>
        <taxon>Ascomycota</taxon>
        <taxon>Pezizomycotina</taxon>
        <taxon>Sordariomycetes</taxon>
        <taxon>Hypocreomycetidae</taxon>
        <taxon>Hypocreales</taxon>
        <taxon>Nectriaceae</taxon>
        <taxon>Fusarium</taxon>
        <taxon>Fusarium redolens species complex</taxon>
    </lineage>
</organism>
<keyword evidence="4" id="KW-1185">Reference proteome</keyword>
<dbReference type="EMBL" id="JAGMUX010000019">
    <property type="protein sequence ID" value="KAH7232311.1"/>
    <property type="molecule type" value="Genomic_DNA"/>
</dbReference>
<dbReference type="Pfam" id="PF06985">
    <property type="entry name" value="HET"/>
    <property type="match status" value="1"/>
</dbReference>
<evidence type="ECO:0000313" key="4">
    <source>
        <dbReference type="Proteomes" id="UP000720189"/>
    </source>
</evidence>
<dbReference type="PANTHER" id="PTHR33112:SF10">
    <property type="entry name" value="TOL"/>
    <property type="match status" value="1"/>
</dbReference>
<evidence type="ECO:0000313" key="3">
    <source>
        <dbReference type="EMBL" id="KAH7232311.1"/>
    </source>
</evidence>
<reference evidence="3" key="1">
    <citation type="journal article" date="2021" name="Nat. Commun.">
        <title>Genetic determinants of endophytism in the Arabidopsis root mycobiome.</title>
        <authorList>
            <person name="Mesny F."/>
            <person name="Miyauchi S."/>
            <person name="Thiergart T."/>
            <person name="Pickel B."/>
            <person name="Atanasova L."/>
            <person name="Karlsson M."/>
            <person name="Huettel B."/>
            <person name="Barry K.W."/>
            <person name="Haridas S."/>
            <person name="Chen C."/>
            <person name="Bauer D."/>
            <person name="Andreopoulos W."/>
            <person name="Pangilinan J."/>
            <person name="LaButti K."/>
            <person name="Riley R."/>
            <person name="Lipzen A."/>
            <person name="Clum A."/>
            <person name="Drula E."/>
            <person name="Henrissat B."/>
            <person name="Kohler A."/>
            <person name="Grigoriev I.V."/>
            <person name="Martin F.M."/>
            <person name="Hacquard S."/>
        </authorList>
    </citation>
    <scope>NUCLEOTIDE SEQUENCE</scope>
    <source>
        <strain evidence="3">MPI-CAGE-AT-0023</strain>
    </source>
</reference>
<evidence type="ECO:0000256" key="1">
    <source>
        <dbReference type="SAM" id="MobiDB-lite"/>
    </source>
</evidence>
<feature type="region of interest" description="Disordered" evidence="1">
    <location>
        <begin position="80"/>
        <end position="105"/>
    </location>
</feature>
<protein>
    <submittedName>
        <fullName evidence="3">Heterokaryon incompatibility protein-domain-containing protein</fullName>
    </submittedName>
</protein>